<protein>
    <submittedName>
        <fullName evidence="3">Translocation protein in type III secretion system, RhcU</fullName>
    </submittedName>
</protein>
<dbReference type="GO" id="GO:0009306">
    <property type="term" value="P:protein secretion"/>
    <property type="evidence" value="ECO:0007669"/>
    <property type="project" value="InterPro"/>
</dbReference>
<evidence type="ECO:0000256" key="1">
    <source>
        <dbReference type="ARBA" id="ARBA00010690"/>
    </source>
</evidence>
<dbReference type="AlphaFoldDB" id="A0A1E3V6R8"/>
<feature type="transmembrane region" description="Helical" evidence="2">
    <location>
        <begin position="26"/>
        <end position="47"/>
    </location>
</feature>
<proteinExistence type="inferred from homology"/>
<name>A0A1E3V6R8_9HYPH</name>
<feature type="transmembrane region" description="Helical" evidence="2">
    <location>
        <begin position="85"/>
        <end position="108"/>
    </location>
</feature>
<dbReference type="GO" id="GO:0005886">
    <property type="term" value="C:plasma membrane"/>
    <property type="evidence" value="ECO:0007669"/>
    <property type="project" value="TreeGrafter"/>
</dbReference>
<dbReference type="PANTHER" id="PTHR30531:SF12">
    <property type="entry name" value="FLAGELLAR BIOSYNTHETIC PROTEIN FLHB"/>
    <property type="match status" value="1"/>
</dbReference>
<comment type="caution">
    <text evidence="3">The sequence shown here is derived from an EMBL/GenBank/DDBJ whole genome shotgun (WGS) entry which is preliminary data.</text>
</comment>
<dbReference type="SUPFAM" id="SSF160544">
    <property type="entry name" value="EscU C-terminal domain-like"/>
    <property type="match status" value="1"/>
</dbReference>
<comment type="similarity">
    <text evidence="1">Belongs to the type III secretion exporter family.</text>
</comment>
<keyword evidence="2" id="KW-1133">Transmembrane helix</keyword>
<dbReference type="EMBL" id="LYBW01000062">
    <property type="protein sequence ID" value="ODR89323.1"/>
    <property type="molecule type" value="Genomic_DNA"/>
</dbReference>
<keyword evidence="2" id="KW-0812">Transmembrane</keyword>
<dbReference type="OrthoDB" id="9807950at2"/>
<evidence type="ECO:0000256" key="2">
    <source>
        <dbReference type="SAM" id="Phobius"/>
    </source>
</evidence>
<feature type="transmembrane region" description="Helical" evidence="2">
    <location>
        <begin position="147"/>
        <end position="170"/>
    </location>
</feature>
<dbReference type="InterPro" id="IPR006135">
    <property type="entry name" value="T3SS_substrate_exporter"/>
</dbReference>
<dbReference type="Pfam" id="PF01312">
    <property type="entry name" value="Bac_export_2"/>
    <property type="match status" value="1"/>
</dbReference>
<evidence type="ECO:0000313" key="3">
    <source>
        <dbReference type="EMBL" id="ODR89323.1"/>
    </source>
</evidence>
<dbReference type="PANTHER" id="PTHR30531">
    <property type="entry name" value="FLAGELLAR BIOSYNTHETIC PROTEIN FLHB"/>
    <property type="match status" value="1"/>
</dbReference>
<organism evidence="3 4">
    <name type="scientific">Sinorhizobium alkalisoli</name>
    <dbReference type="NCBI Taxonomy" id="1752398"/>
    <lineage>
        <taxon>Bacteria</taxon>
        <taxon>Pseudomonadati</taxon>
        <taxon>Pseudomonadota</taxon>
        <taxon>Alphaproteobacteria</taxon>
        <taxon>Hyphomicrobiales</taxon>
        <taxon>Rhizobiaceae</taxon>
        <taxon>Sinorhizobium/Ensifer group</taxon>
        <taxon>Sinorhizobium</taxon>
    </lineage>
</organism>
<dbReference type="Proteomes" id="UP000094342">
    <property type="component" value="Unassembled WGS sequence"/>
</dbReference>
<keyword evidence="4" id="KW-1185">Reference proteome</keyword>
<dbReference type="STRING" id="1752398.A8M32_23095"/>
<dbReference type="Gene3D" id="3.40.1690.10">
    <property type="entry name" value="secretion proteins EscU"/>
    <property type="match status" value="1"/>
</dbReference>
<gene>
    <name evidence="3" type="ORF">A8M32_23095</name>
</gene>
<keyword evidence="2" id="KW-0472">Membrane</keyword>
<reference evidence="4" key="1">
    <citation type="submission" date="2016-05" db="EMBL/GenBank/DDBJ databases">
        <authorList>
            <person name="Li Y."/>
        </authorList>
    </citation>
    <scope>NUCLEOTIDE SEQUENCE [LARGE SCALE GENOMIC DNA]</scope>
    <source>
        <strain evidence="4">YIC4027</strain>
    </source>
</reference>
<dbReference type="InterPro" id="IPR029025">
    <property type="entry name" value="T3SS_substrate_exporter_C"/>
</dbReference>
<feature type="transmembrane region" description="Helical" evidence="2">
    <location>
        <begin position="190"/>
        <end position="209"/>
    </location>
</feature>
<evidence type="ECO:0000313" key="4">
    <source>
        <dbReference type="Proteomes" id="UP000094342"/>
    </source>
</evidence>
<dbReference type="PRINTS" id="PR00950">
    <property type="entry name" value="TYPE3IMSPROT"/>
</dbReference>
<accession>A0A1E3V6R8</accession>
<dbReference type="RefSeq" id="WP_069460717.1">
    <property type="nucleotide sequence ID" value="NZ_LYBW01000062.1"/>
</dbReference>
<sequence>MSETSEEKSLPASEKKIRDARKKGQVLHSPDMVSGIVILFCTLYLFYVAPRLRVKIDILLDEASHIYERPFTSVWYRLSTVAVDALWTTVLPILGITIVAALATNVAITRGFVFSGKPVEPDFSRINPATGLKRLTSLKSVVEFGKALFKILALSVAFSVVFYAGLKALFQAPTCGFLCLHALALTMLKTTAFIAIAAFIVMGTFNVFLQRWLFLREMRMTKSESKREHKDTEGDPLMRQERRKLARLLGMSKTGLANAVLLIGDARSGVVGIRYVRGETPVPLIVCRAAGAAGSSMRDQAREKGIPLTVDAALAADLENTPIGAPVPDRLFQQVANALVANGLI</sequence>